<keyword evidence="3" id="KW-1185">Reference proteome</keyword>
<protein>
    <recommendedName>
        <fullName evidence="1">KIB1-4 beta-propeller domain-containing protein</fullName>
    </recommendedName>
</protein>
<dbReference type="EMBL" id="RWGY01000011">
    <property type="protein sequence ID" value="TVU28117.1"/>
    <property type="molecule type" value="Genomic_DNA"/>
</dbReference>
<dbReference type="InterPro" id="IPR005174">
    <property type="entry name" value="KIB1-4_b-propeller"/>
</dbReference>
<dbReference type="Pfam" id="PF03478">
    <property type="entry name" value="Beta-prop_KIB1-4"/>
    <property type="match status" value="1"/>
</dbReference>
<evidence type="ECO:0000313" key="2">
    <source>
        <dbReference type="EMBL" id="TVU28117.1"/>
    </source>
</evidence>
<comment type="caution">
    <text evidence="2">The sequence shown here is derived from an EMBL/GenBank/DDBJ whole genome shotgun (WGS) entry which is preliminary data.</text>
</comment>
<dbReference type="PANTHER" id="PTHR33800:SF1">
    <property type="entry name" value="OS02G0698100 PROTEIN"/>
    <property type="match status" value="1"/>
</dbReference>
<organism evidence="2 3">
    <name type="scientific">Eragrostis curvula</name>
    <name type="common">weeping love grass</name>
    <dbReference type="NCBI Taxonomy" id="38414"/>
    <lineage>
        <taxon>Eukaryota</taxon>
        <taxon>Viridiplantae</taxon>
        <taxon>Streptophyta</taxon>
        <taxon>Embryophyta</taxon>
        <taxon>Tracheophyta</taxon>
        <taxon>Spermatophyta</taxon>
        <taxon>Magnoliopsida</taxon>
        <taxon>Liliopsida</taxon>
        <taxon>Poales</taxon>
        <taxon>Poaceae</taxon>
        <taxon>PACMAD clade</taxon>
        <taxon>Chloridoideae</taxon>
        <taxon>Eragrostideae</taxon>
        <taxon>Eragrostidinae</taxon>
        <taxon>Eragrostis</taxon>
    </lineage>
</organism>
<evidence type="ECO:0000259" key="1">
    <source>
        <dbReference type="Pfam" id="PF03478"/>
    </source>
</evidence>
<dbReference type="PANTHER" id="PTHR33800">
    <property type="entry name" value="OS06G0113600 PROTEIN"/>
    <property type="match status" value="1"/>
</dbReference>
<dbReference type="OrthoDB" id="593838at2759"/>
<dbReference type="Proteomes" id="UP000324897">
    <property type="component" value="Chromosome 1"/>
</dbReference>
<gene>
    <name evidence="2" type="ORF">EJB05_19626</name>
</gene>
<dbReference type="AlphaFoldDB" id="A0A5J9UYF1"/>
<feature type="domain" description="KIB1-4 beta-propeller" evidence="1">
    <location>
        <begin position="89"/>
        <end position="318"/>
    </location>
</feature>
<dbReference type="Gramene" id="TVU28117">
    <property type="protein sequence ID" value="TVU28117"/>
    <property type="gene ID" value="EJB05_19626"/>
</dbReference>
<name>A0A5J9UYF1_9POAL</name>
<feature type="non-terminal residue" evidence="2">
    <location>
        <position position="1"/>
    </location>
</feature>
<sequence length="366" mass="40424">MGEAAIRDWAGLPDLPLSEVMRRLLPCLRSLYAFAGTCRPWRRLLRASAAGLLRPGLPPLLLLLAGGSRQLVPFSPLVLARPIPYRDLPSEATALLSASRGHLLLRRGHLLVILDALTGAERGALPLPSPNFPYHYAALSPSHILVFHSQHAFFALPFPGPDPNAEPNWTKHGLPRAASFVTMVLEFRGRVLGLTDRAQLLEFHLGASPPSHTVQLLPATGLPDPTMFERWHFGARLVAAGDRLLLVLFLLRPKSGLMLARRKVHRLAVYGLDMVQMRWEEVVNIGPYSLFVDCAGRTTAACVDVGSCGVEENRVYVAAPGCHTWKAFPPCWEASHPGADYGLFTSKTMERPPWPSQIWIYPQLLF</sequence>
<accession>A0A5J9UYF1</accession>
<reference evidence="2 3" key="1">
    <citation type="journal article" date="2019" name="Sci. Rep.">
        <title>A high-quality genome of Eragrostis curvula grass provides insights into Poaceae evolution and supports new strategies to enhance forage quality.</title>
        <authorList>
            <person name="Carballo J."/>
            <person name="Santos B.A.C.M."/>
            <person name="Zappacosta D."/>
            <person name="Garbus I."/>
            <person name="Selva J.P."/>
            <person name="Gallo C.A."/>
            <person name="Diaz A."/>
            <person name="Albertini E."/>
            <person name="Caccamo M."/>
            <person name="Echenique V."/>
        </authorList>
    </citation>
    <scope>NUCLEOTIDE SEQUENCE [LARGE SCALE GENOMIC DNA]</scope>
    <source>
        <strain evidence="3">cv. Victoria</strain>
        <tissue evidence="2">Leaf</tissue>
    </source>
</reference>
<proteinExistence type="predicted"/>
<evidence type="ECO:0000313" key="3">
    <source>
        <dbReference type="Proteomes" id="UP000324897"/>
    </source>
</evidence>